<dbReference type="AlphaFoldDB" id="A0A348W8Z9"/>
<comment type="caution">
    <text evidence="1">The sequence shown here is derived from an EMBL/GenBank/DDBJ whole genome shotgun (WGS) entry which is preliminary data.</text>
</comment>
<accession>A0A348W8Z9</accession>
<dbReference type="Proteomes" id="UP000264719">
    <property type="component" value="Unassembled WGS sequence"/>
</dbReference>
<protein>
    <submittedName>
        <fullName evidence="1">C4-dicarboxylate ABC transporter</fullName>
    </submittedName>
</protein>
<evidence type="ECO:0000313" key="2">
    <source>
        <dbReference type="Proteomes" id="UP000264719"/>
    </source>
</evidence>
<feature type="non-terminal residue" evidence="1">
    <location>
        <position position="1"/>
    </location>
</feature>
<name>A0A348W8Z9_9RHOB</name>
<evidence type="ECO:0000313" key="1">
    <source>
        <dbReference type="EMBL" id="HAR51011.1"/>
    </source>
</evidence>
<dbReference type="EMBL" id="DMVW01000042">
    <property type="protein sequence ID" value="HAR51011.1"/>
    <property type="molecule type" value="Genomic_DNA"/>
</dbReference>
<sequence length="35" mass="3938">QLKAMSDKIRAEVWPVVLEDVGAEWGQGILDQINK</sequence>
<gene>
    <name evidence="1" type="ORF">DCS45_03905</name>
</gene>
<organism evidence="1 2">
    <name type="scientific">Roseovarius nubinhibens</name>
    <dbReference type="NCBI Taxonomy" id="314263"/>
    <lineage>
        <taxon>Bacteria</taxon>
        <taxon>Pseudomonadati</taxon>
        <taxon>Pseudomonadota</taxon>
        <taxon>Alphaproteobacteria</taxon>
        <taxon>Rhodobacterales</taxon>
        <taxon>Roseobacteraceae</taxon>
        <taxon>Roseovarius</taxon>
    </lineage>
</organism>
<reference evidence="1 2" key="1">
    <citation type="journal article" date="2018" name="Nat. Biotechnol.">
        <title>A standardized bacterial taxonomy based on genome phylogeny substantially revises the tree of life.</title>
        <authorList>
            <person name="Parks D.H."/>
            <person name="Chuvochina M."/>
            <person name="Waite D.W."/>
            <person name="Rinke C."/>
            <person name="Skarshewski A."/>
            <person name="Chaumeil P.A."/>
            <person name="Hugenholtz P."/>
        </authorList>
    </citation>
    <scope>NUCLEOTIDE SEQUENCE [LARGE SCALE GENOMIC DNA]</scope>
    <source>
        <strain evidence="1">UBA9169</strain>
    </source>
</reference>
<proteinExistence type="predicted"/>